<evidence type="ECO:0000256" key="1">
    <source>
        <dbReference type="SAM" id="SignalP"/>
    </source>
</evidence>
<evidence type="ECO:0000313" key="2">
    <source>
        <dbReference type="EMBL" id="MFC3198961.1"/>
    </source>
</evidence>
<protein>
    <submittedName>
        <fullName evidence="2">Capsule assembly Wzi family protein</fullName>
    </submittedName>
</protein>
<feature type="chain" id="PRO_5046123522" evidence="1">
    <location>
        <begin position="19"/>
        <end position="481"/>
    </location>
</feature>
<dbReference type="Gene3D" id="2.40.160.130">
    <property type="entry name" value="Capsule assembly protein Wzi"/>
    <property type="match status" value="1"/>
</dbReference>
<name>A0ABV7JLS4_9SPHI</name>
<dbReference type="EMBL" id="JBHRTA010000038">
    <property type="protein sequence ID" value="MFC3198961.1"/>
    <property type="molecule type" value="Genomic_DNA"/>
</dbReference>
<keyword evidence="1" id="KW-0732">Signal</keyword>
<dbReference type="Proteomes" id="UP001595526">
    <property type="component" value="Unassembled WGS sequence"/>
</dbReference>
<reference evidence="3" key="1">
    <citation type="journal article" date="2019" name="Int. J. Syst. Evol. Microbiol.">
        <title>The Global Catalogue of Microorganisms (GCM) 10K type strain sequencing project: providing services to taxonomists for standard genome sequencing and annotation.</title>
        <authorList>
            <consortium name="The Broad Institute Genomics Platform"/>
            <consortium name="The Broad Institute Genome Sequencing Center for Infectious Disease"/>
            <person name="Wu L."/>
            <person name="Ma J."/>
        </authorList>
    </citation>
    <scope>NUCLEOTIDE SEQUENCE [LARGE SCALE GENOMIC DNA]</scope>
    <source>
        <strain evidence="3">KCTC 52416</strain>
    </source>
</reference>
<proteinExistence type="predicted"/>
<gene>
    <name evidence="2" type="ORF">ACFOET_15160</name>
</gene>
<dbReference type="InterPro" id="IPR026950">
    <property type="entry name" value="Caps_assemb_Wzi"/>
</dbReference>
<evidence type="ECO:0000313" key="3">
    <source>
        <dbReference type="Proteomes" id="UP001595526"/>
    </source>
</evidence>
<sequence>MRNKLSLIFLLLTAFAHAQQIDSLKIQVGTMASFASKAFQPLWIESNRFGLLSEEGADLATFIGARNSHAFPTGKRDIRVEYGANIVNNQHFNRVVIQQGYLKVRYGAFELRGGRYQERLGDIDPLLSTGSLGVSGNALPIPKVGVALPTYTPVPFTNGWLQIKGLMSHGWMGEEQSMKRAWLHEKTFYAKLGNGPFKVYGGVQHFAIWGGERGRFVLDRSWKGFFDVLFVKEANDGSVPDGRRPNRAGAQRGLVEFGGDLEFDDVLWHMYFQVPFESGMGIDLRNIDRVGGLNVMLKNHRWLDRLMFEFIYTKQMESFQDRELQSYYNNGVYSTGWEYHYRSVGTPLFLNLYRGSNFLPFNAVNWRHDNTGNMGNRNFINNRIVGGHIGMLHRYAPGIVGRTMLTYTRNFGTHNNVITRSPRNQAYTLHEVAVDVKRIPGLQLSAGIAVDAGGFYDNVGGLLGIKYNVFGESPNMIRAGW</sequence>
<comment type="caution">
    <text evidence="2">The sequence shown here is derived from an EMBL/GenBank/DDBJ whole genome shotgun (WGS) entry which is preliminary data.</text>
</comment>
<accession>A0ABV7JLS4</accession>
<feature type="signal peptide" evidence="1">
    <location>
        <begin position="1"/>
        <end position="18"/>
    </location>
</feature>
<dbReference type="RefSeq" id="WP_379024123.1">
    <property type="nucleotide sequence ID" value="NZ_JBHRTA010000038.1"/>
</dbReference>
<dbReference type="Pfam" id="PF14052">
    <property type="entry name" value="Caps_assemb_Wzi"/>
    <property type="match status" value="1"/>
</dbReference>
<organism evidence="2 3">
    <name type="scientific">Parapedobacter deserti</name>
    <dbReference type="NCBI Taxonomy" id="1912957"/>
    <lineage>
        <taxon>Bacteria</taxon>
        <taxon>Pseudomonadati</taxon>
        <taxon>Bacteroidota</taxon>
        <taxon>Sphingobacteriia</taxon>
        <taxon>Sphingobacteriales</taxon>
        <taxon>Sphingobacteriaceae</taxon>
        <taxon>Parapedobacter</taxon>
    </lineage>
</organism>
<keyword evidence="3" id="KW-1185">Reference proteome</keyword>
<dbReference type="InterPro" id="IPR038636">
    <property type="entry name" value="Wzi_sf"/>
</dbReference>